<protein>
    <submittedName>
        <fullName evidence="2">Protein containing DUF736</fullName>
    </submittedName>
</protein>
<dbReference type="Pfam" id="PF05284">
    <property type="entry name" value="DUF736"/>
    <property type="match status" value="1"/>
</dbReference>
<sequence length="81" mass="8787">MFAGQSRIGDAWEARSGGDSPKNYLRVKLDDPAQREPITAALFPSEDGSSAQLIWNPAPAGRRMSACRRCRRHGTGKTAGE</sequence>
<evidence type="ECO:0000313" key="2">
    <source>
        <dbReference type="EMBL" id="EQD77065.1"/>
    </source>
</evidence>
<dbReference type="AlphaFoldDB" id="T1D420"/>
<organism evidence="2">
    <name type="scientific">mine drainage metagenome</name>
    <dbReference type="NCBI Taxonomy" id="410659"/>
    <lineage>
        <taxon>unclassified sequences</taxon>
        <taxon>metagenomes</taxon>
        <taxon>ecological metagenomes</taxon>
    </lineage>
</organism>
<evidence type="ECO:0000256" key="1">
    <source>
        <dbReference type="SAM" id="MobiDB-lite"/>
    </source>
</evidence>
<name>T1D420_9ZZZZ</name>
<dbReference type="EMBL" id="AUZY01000890">
    <property type="protein sequence ID" value="EQD77065.1"/>
    <property type="molecule type" value="Genomic_DNA"/>
</dbReference>
<reference evidence="2" key="2">
    <citation type="journal article" date="2014" name="ISME J.">
        <title>Microbial stratification in low pH oxic and suboxic macroscopic growths along an acid mine drainage.</title>
        <authorList>
            <person name="Mendez-Garcia C."/>
            <person name="Mesa V."/>
            <person name="Sprenger R.R."/>
            <person name="Richter M."/>
            <person name="Diez M.S."/>
            <person name="Solano J."/>
            <person name="Bargiela R."/>
            <person name="Golyshina O.V."/>
            <person name="Manteca A."/>
            <person name="Ramos J.L."/>
            <person name="Gallego J.R."/>
            <person name="Llorente I."/>
            <person name="Martins Dos Santos V.A."/>
            <person name="Jensen O.N."/>
            <person name="Pelaez A.I."/>
            <person name="Sanchez J."/>
            <person name="Ferrer M."/>
        </authorList>
    </citation>
    <scope>NUCLEOTIDE SEQUENCE</scope>
</reference>
<reference evidence="2" key="1">
    <citation type="submission" date="2013-08" db="EMBL/GenBank/DDBJ databases">
        <authorList>
            <person name="Mendez C."/>
            <person name="Richter M."/>
            <person name="Ferrer M."/>
            <person name="Sanchez J."/>
        </authorList>
    </citation>
    <scope>NUCLEOTIDE SEQUENCE</scope>
</reference>
<comment type="caution">
    <text evidence="2">The sequence shown here is derived from an EMBL/GenBank/DDBJ whole genome shotgun (WGS) entry which is preliminary data.</text>
</comment>
<gene>
    <name evidence="2" type="ORF">B1B_01276</name>
</gene>
<dbReference type="InterPro" id="IPR007948">
    <property type="entry name" value="DUF736"/>
</dbReference>
<feature type="region of interest" description="Disordered" evidence="1">
    <location>
        <begin position="1"/>
        <end position="25"/>
    </location>
</feature>
<proteinExistence type="predicted"/>
<accession>T1D420</accession>